<reference evidence="1 2" key="1">
    <citation type="journal article" date="2024" name="G3 (Bethesda)">
        <title>Genome assembly of Hibiscus sabdariffa L. provides insights into metabolisms of medicinal natural products.</title>
        <authorList>
            <person name="Kim T."/>
        </authorList>
    </citation>
    <scope>NUCLEOTIDE SEQUENCE [LARGE SCALE GENOMIC DNA]</scope>
    <source>
        <strain evidence="1">TK-2024</strain>
        <tissue evidence="1">Old leaves</tissue>
    </source>
</reference>
<name>A0ABR2QC26_9ROSI</name>
<accession>A0ABR2QC26</accession>
<comment type="caution">
    <text evidence="1">The sequence shown here is derived from an EMBL/GenBank/DDBJ whole genome shotgun (WGS) entry which is preliminary data.</text>
</comment>
<proteinExistence type="predicted"/>
<dbReference type="Proteomes" id="UP001396334">
    <property type="component" value="Unassembled WGS sequence"/>
</dbReference>
<protein>
    <submittedName>
        <fullName evidence="1">Uncharacterized protein</fullName>
    </submittedName>
</protein>
<organism evidence="1 2">
    <name type="scientific">Hibiscus sabdariffa</name>
    <name type="common">roselle</name>
    <dbReference type="NCBI Taxonomy" id="183260"/>
    <lineage>
        <taxon>Eukaryota</taxon>
        <taxon>Viridiplantae</taxon>
        <taxon>Streptophyta</taxon>
        <taxon>Embryophyta</taxon>
        <taxon>Tracheophyta</taxon>
        <taxon>Spermatophyta</taxon>
        <taxon>Magnoliopsida</taxon>
        <taxon>eudicotyledons</taxon>
        <taxon>Gunneridae</taxon>
        <taxon>Pentapetalae</taxon>
        <taxon>rosids</taxon>
        <taxon>malvids</taxon>
        <taxon>Malvales</taxon>
        <taxon>Malvaceae</taxon>
        <taxon>Malvoideae</taxon>
        <taxon>Hibiscus</taxon>
    </lineage>
</organism>
<keyword evidence="2" id="KW-1185">Reference proteome</keyword>
<evidence type="ECO:0000313" key="1">
    <source>
        <dbReference type="EMBL" id="KAK8998189.1"/>
    </source>
</evidence>
<gene>
    <name evidence="1" type="ORF">V6N11_083583</name>
</gene>
<evidence type="ECO:0000313" key="2">
    <source>
        <dbReference type="Proteomes" id="UP001396334"/>
    </source>
</evidence>
<sequence length="127" mass="14031">MGRRCRHVPLFGISSLGGLRMGQLNRNIASNDGSLSRQNKPTVEDRFGSWMQVASRKCRQNMVRKNVVQDILASNEGFQFNVLVVEDGEDQQGHAPITQLPINVEPRIVEPSSLHQGTIASTSHSPP</sequence>
<dbReference type="EMBL" id="JBBPBN010000041">
    <property type="protein sequence ID" value="KAK8998189.1"/>
    <property type="molecule type" value="Genomic_DNA"/>
</dbReference>